<feature type="transmembrane region" description="Helical" evidence="1">
    <location>
        <begin position="43"/>
        <end position="62"/>
    </location>
</feature>
<accession>A0A918L138</accession>
<reference evidence="2" key="2">
    <citation type="submission" date="2020-09" db="EMBL/GenBank/DDBJ databases">
        <authorList>
            <person name="Sun Q."/>
            <person name="Ohkuma M."/>
        </authorList>
    </citation>
    <scope>NUCLEOTIDE SEQUENCE</scope>
    <source>
        <strain evidence="2">JCM 4386</strain>
    </source>
</reference>
<keyword evidence="1" id="KW-0812">Transmembrane</keyword>
<keyword evidence="1" id="KW-0472">Membrane</keyword>
<protein>
    <submittedName>
        <fullName evidence="2">Uncharacterized protein</fullName>
    </submittedName>
</protein>
<evidence type="ECO:0000256" key="1">
    <source>
        <dbReference type="SAM" id="Phobius"/>
    </source>
</evidence>
<sequence>MPGMTSVTARPRWWFALRGFAFFAVGGGLGALVYATVSHRPGGVPWAWLLFGALVCATLSALSPRRRR</sequence>
<proteinExistence type="predicted"/>
<keyword evidence="1" id="KW-1133">Transmembrane helix</keyword>
<keyword evidence="3" id="KW-1185">Reference proteome</keyword>
<dbReference type="AlphaFoldDB" id="A0A918L138"/>
<dbReference type="EMBL" id="BMTL01000002">
    <property type="protein sequence ID" value="GGR68646.1"/>
    <property type="molecule type" value="Genomic_DNA"/>
</dbReference>
<evidence type="ECO:0000313" key="2">
    <source>
        <dbReference type="EMBL" id="GGR68646.1"/>
    </source>
</evidence>
<name>A0A918L138_9ACTN</name>
<organism evidence="2 3">
    <name type="scientific">Streptomyces humidus</name>
    <dbReference type="NCBI Taxonomy" id="52259"/>
    <lineage>
        <taxon>Bacteria</taxon>
        <taxon>Bacillati</taxon>
        <taxon>Actinomycetota</taxon>
        <taxon>Actinomycetes</taxon>
        <taxon>Kitasatosporales</taxon>
        <taxon>Streptomycetaceae</taxon>
        <taxon>Streptomyces</taxon>
    </lineage>
</organism>
<gene>
    <name evidence="2" type="ORF">GCM10010269_04210</name>
</gene>
<evidence type="ECO:0000313" key="3">
    <source>
        <dbReference type="Proteomes" id="UP000606194"/>
    </source>
</evidence>
<dbReference type="Proteomes" id="UP000606194">
    <property type="component" value="Unassembled WGS sequence"/>
</dbReference>
<feature type="transmembrane region" description="Helical" evidence="1">
    <location>
        <begin position="12"/>
        <end position="37"/>
    </location>
</feature>
<reference evidence="2" key="1">
    <citation type="journal article" date="2014" name="Int. J. Syst. Evol. Microbiol.">
        <title>Complete genome sequence of Corynebacterium casei LMG S-19264T (=DSM 44701T), isolated from a smear-ripened cheese.</title>
        <authorList>
            <consortium name="US DOE Joint Genome Institute (JGI-PGF)"/>
            <person name="Walter F."/>
            <person name="Albersmeier A."/>
            <person name="Kalinowski J."/>
            <person name="Ruckert C."/>
        </authorList>
    </citation>
    <scope>NUCLEOTIDE SEQUENCE</scope>
    <source>
        <strain evidence="2">JCM 4386</strain>
    </source>
</reference>
<comment type="caution">
    <text evidence="2">The sequence shown here is derived from an EMBL/GenBank/DDBJ whole genome shotgun (WGS) entry which is preliminary data.</text>
</comment>